<dbReference type="EMBL" id="JAAVXB010000004">
    <property type="protein sequence ID" value="NKF22357.1"/>
    <property type="molecule type" value="Genomic_DNA"/>
</dbReference>
<reference evidence="2" key="1">
    <citation type="submission" date="2020-03" db="EMBL/GenBank/DDBJ databases">
        <title>Solimonas marina sp. nov., isolated from deep seawater of the Pacific Ocean.</title>
        <authorList>
            <person name="Liu X."/>
            <person name="Lai Q."/>
            <person name="Sun F."/>
            <person name="Gai Y."/>
            <person name="Li G."/>
            <person name="Shao Z."/>
        </authorList>
    </citation>
    <scope>NUCLEOTIDE SEQUENCE</scope>
    <source>
        <strain evidence="2">C16B3</strain>
    </source>
</reference>
<accession>A0A970B4I2</accession>
<keyword evidence="1" id="KW-0812">Transmembrane</keyword>
<feature type="transmembrane region" description="Helical" evidence="1">
    <location>
        <begin position="185"/>
        <end position="204"/>
    </location>
</feature>
<dbReference type="PIRSF" id="PIRSF007580">
    <property type="entry name" value="UCP07580"/>
    <property type="match status" value="1"/>
</dbReference>
<name>A0A970B4I2_9GAMM</name>
<evidence type="ECO:0000313" key="2">
    <source>
        <dbReference type="EMBL" id="NKF22357.1"/>
    </source>
</evidence>
<keyword evidence="1" id="KW-1133">Transmembrane helix</keyword>
<organism evidence="2 3">
    <name type="scientific">Solimonas marina</name>
    <dbReference type="NCBI Taxonomy" id="2714601"/>
    <lineage>
        <taxon>Bacteria</taxon>
        <taxon>Pseudomonadati</taxon>
        <taxon>Pseudomonadota</taxon>
        <taxon>Gammaproteobacteria</taxon>
        <taxon>Nevskiales</taxon>
        <taxon>Nevskiaceae</taxon>
        <taxon>Solimonas</taxon>
    </lineage>
</organism>
<keyword evidence="3" id="KW-1185">Reference proteome</keyword>
<keyword evidence="2" id="KW-0378">Hydrolase</keyword>
<dbReference type="AlphaFoldDB" id="A0A970B4I2"/>
<dbReference type="Pfam" id="PF10118">
    <property type="entry name" value="Metal_hydrol"/>
    <property type="match status" value="1"/>
</dbReference>
<gene>
    <name evidence="2" type="ORF">G7Y82_08500</name>
</gene>
<dbReference type="Proteomes" id="UP000653472">
    <property type="component" value="Unassembled WGS sequence"/>
</dbReference>
<dbReference type="InterPro" id="IPR016516">
    <property type="entry name" value="UCP07580"/>
</dbReference>
<dbReference type="GO" id="GO:0016787">
    <property type="term" value="F:hydrolase activity"/>
    <property type="evidence" value="ECO:0007669"/>
    <property type="project" value="UniProtKB-KW"/>
</dbReference>
<dbReference type="PANTHER" id="PTHR39456">
    <property type="entry name" value="METAL-DEPENDENT HYDROLASE"/>
    <property type="match status" value="1"/>
</dbReference>
<proteinExistence type="predicted"/>
<evidence type="ECO:0000256" key="1">
    <source>
        <dbReference type="SAM" id="Phobius"/>
    </source>
</evidence>
<dbReference type="PANTHER" id="PTHR39456:SF1">
    <property type="entry name" value="METAL-DEPENDENT HYDROLASE"/>
    <property type="match status" value="1"/>
</dbReference>
<sequence>MMPIRRDLHFKLPAARVGDWHNEGRHVSHFFNALSLFFPDGERFFIHAVRHYRNQIQEPELQRAVTAFIGQEAMHGREHTECNEMLDEAGLPGAPLQGFVYKLTEFMKRVLPKSSQLSITIALEHLTAIMANSLLQDSRVVGNAEPHFARLWRWHALEETEHKAVAYDVWAATMGRNPLRYLQRVMGLITASFVFWPLVAIFMWRLTRADAGARAERGGWWRTLRFLFGTPGPLRRAIGEWFDYFKPGFHPWDHDNREYLGGIEPLLRDLEGDTLARAA</sequence>
<evidence type="ECO:0000313" key="3">
    <source>
        <dbReference type="Proteomes" id="UP000653472"/>
    </source>
</evidence>
<keyword evidence="1" id="KW-0472">Membrane</keyword>
<protein>
    <submittedName>
        <fullName evidence="2">Metal-dependent hydrolase</fullName>
    </submittedName>
</protein>
<comment type="caution">
    <text evidence="2">The sequence shown here is derived from an EMBL/GenBank/DDBJ whole genome shotgun (WGS) entry which is preliminary data.</text>
</comment>